<evidence type="ECO:0008006" key="4">
    <source>
        <dbReference type="Google" id="ProtNLM"/>
    </source>
</evidence>
<protein>
    <recommendedName>
        <fullName evidence="4">Lipoprotein</fullName>
    </recommendedName>
</protein>
<gene>
    <name evidence="2" type="ordered locus">Desru_3754</name>
</gene>
<dbReference type="KEGG" id="dru:Desru_3754"/>
<keyword evidence="1" id="KW-0732">Signal</keyword>
<dbReference type="EMBL" id="CP002780">
    <property type="protein sequence ID" value="AEG61954.1"/>
    <property type="molecule type" value="Genomic_DNA"/>
</dbReference>
<evidence type="ECO:0000313" key="3">
    <source>
        <dbReference type="Proteomes" id="UP000009234"/>
    </source>
</evidence>
<dbReference type="AlphaFoldDB" id="F6DQ10"/>
<reference evidence="2 3" key="2">
    <citation type="journal article" date="2012" name="Stand. Genomic Sci.">
        <title>Complete genome sequence of the sulfate-reducing firmicute Desulfotomaculum ruminis type strain (DL(T)).</title>
        <authorList>
            <person name="Spring S."/>
            <person name="Visser M."/>
            <person name="Lu M."/>
            <person name="Copeland A."/>
            <person name="Lapidus A."/>
            <person name="Lucas S."/>
            <person name="Cheng J.F."/>
            <person name="Han C."/>
            <person name="Tapia R."/>
            <person name="Goodwin L.A."/>
            <person name="Pitluck S."/>
            <person name="Ivanova N."/>
            <person name="Land M."/>
            <person name="Hauser L."/>
            <person name="Larimer F."/>
            <person name="Rohde M."/>
            <person name="Goker M."/>
            <person name="Detter J.C."/>
            <person name="Kyrpides N.C."/>
            <person name="Woyke T."/>
            <person name="Schaap P.J."/>
            <person name="Plugge C.M."/>
            <person name="Muyzer G."/>
            <person name="Kuever J."/>
            <person name="Pereira I.A."/>
            <person name="Parshina S.N."/>
            <person name="Bernier-Latmani R."/>
            <person name="Stams A.J."/>
            <person name="Klenk H.P."/>
        </authorList>
    </citation>
    <scope>NUCLEOTIDE SEQUENCE [LARGE SCALE GENOMIC DNA]</scope>
    <source>
        <strain evidence="3">ATCC 23193 / DSM 2154 / NCIB 8452 / DL</strain>
    </source>
</reference>
<proteinExistence type="predicted"/>
<feature type="chain" id="PRO_5038550785" description="Lipoprotein" evidence="1">
    <location>
        <begin position="19"/>
        <end position="251"/>
    </location>
</feature>
<dbReference type="Proteomes" id="UP000009234">
    <property type="component" value="Chromosome"/>
</dbReference>
<feature type="signal peptide" evidence="1">
    <location>
        <begin position="1"/>
        <end position="18"/>
    </location>
</feature>
<name>F6DQ10_DESRL</name>
<dbReference type="PROSITE" id="PS51257">
    <property type="entry name" value="PROKAR_LIPOPROTEIN"/>
    <property type="match status" value="1"/>
</dbReference>
<keyword evidence="3" id="KW-1185">Reference proteome</keyword>
<evidence type="ECO:0000313" key="2">
    <source>
        <dbReference type="EMBL" id="AEG61954.1"/>
    </source>
</evidence>
<organism evidence="2 3">
    <name type="scientific">Desulforamulus ruminis (strain ATCC 23193 / DSM 2154 / NCIMB 8452 / DL)</name>
    <name type="common">Desulfotomaculum ruminis</name>
    <dbReference type="NCBI Taxonomy" id="696281"/>
    <lineage>
        <taxon>Bacteria</taxon>
        <taxon>Bacillati</taxon>
        <taxon>Bacillota</taxon>
        <taxon>Clostridia</taxon>
        <taxon>Eubacteriales</taxon>
        <taxon>Peptococcaceae</taxon>
        <taxon>Desulforamulus</taxon>
    </lineage>
</organism>
<dbReference type="STRING" id="696281.Desru_3754"/>
<accession>F6DQ10</accession>
<sequence>MKKIFLTAALLISIVLSGCNQKIIPTDDGPDYAVKNYIDAASQAKWDTVVPMLSGEALQEMQTGMERVKTTQKVISIQTASEIQTDTFAVIKADVIKTNNYGVTKFNDLSSYEFRLQKTGEHWLIYKVSQKELKPDNLKNGTMPVAAREKLKTYLELPMSEKKEKDYLYLAGPILELSQKSNPHVPEMQPKTKVLEITPLGISEKYLVANALYTVQIEGYRPAVIKAIVDMVDLAGEWKIIKLDIAQNAKE</sequence>
<evidence type="ECO:0000256" key="1">
    <source>
        <dbReference type="SAM" id="SignalP"/>
    </source>
</evidence>
<reference evidence="3" key="1">
    <citation type="submission" date="2011-05" db="EMBL/GenBank/DDBJ databases">
        <title>Complete sequence of Desulfotomaculum ruminis DSM 2154.</title>
        <authorList>
            <person name="Lucas S."/>
            <person name="Copeland A."/>
            <person name="Lapidus A."/>
            <person name="Cheng J.-F."/>
            <person name="Goodwin L."/>
            <person name="Pitluck S."/>
            <person name="Lu M."/>
            <person name="Detter J.C."/>
            <person name="Han C."/>
            <person name="Tapia R."/>
            <person name="Land M."/>
            <person name="Hauser L."/>
            <person name="Kyrpides N."/>
            <person name="Ivanova N."/>
            <person name="Mikhailova N."/>
            <person name="Pagani I."/>
            <person name="Stams A.J.M."/>
            <person name="Plugge C.M."/>
            <person name="Muyzer G."/>
            <person name="Kuever J."/>
            <person name="Parshina S.N."/>
            <person name="Ivanova A.E."/>
            <person name="Nazina T.N."/>
            <person name="Brambilla E."/>
            <person name="Spring S."/>
            <person name="Klenk H.-P."/>
            <person name="Woyke T."/>
        </authorList>
    </citation>
    <scope>NUCLEOTIDE SEQUENCE [LARGE SCALE GENOMIC DNA]</scope>
    <source>
        <strain evidence="3">ATCC 23193 / DSM 2154 / NCIB 8452 / DL</strain>
    </source>
</reference>
<dbReference type="HOGENOM" id="CLU_1105753_0_0_9"/>
<dbReference type="RefSeq" id="WP_013843699.1">
    <property type="nucleotide sequence ID" value="NC_015589.1"/>
</dbReference>